<proteinExistence type="predicted"/>
<sequence length="218" mass="22502">MGAETVHPDLRAAFRARLLTLVKASAGTLTNVGASGSAYTRASGSFIADGYSVGDEIVVAGFSNAANNGRTLVSAVTTLALTVEKSLTTEAAGPSVTLDAGLWQGRAWEGFAYAPVRGQPYLSESMRAITSQVRALGDGGTIAHVLAGIAVLYYPAGRGTLALERMAGAIMKHLKPGTSLTYGTSTSVVTEASRSPLLQEPDWISCPVIVSMAAHTTN</sequence>
<name>A0A6J5QGE3_9CAUD</name>
<dbReference type="EMBL" id="LR796994">
    <property type="protein sequence ID" value="CAB4180571.1"/>
    <property type="molecule type" value="Genomic_DNA"/>
</dbReference>
<protein>
    <submittedName>
        <fullName evidence="1">Uncharacterized protein</fullName>
    </submittedName>
</protein>
<organism evidence="1">
    <name type="scientific">uncultured Caudovirales phage</name>
    <dbReference type="NCBI Taxonomy" id="2100421"/>
    <lineage>
        <taxon>Viruses</taxon>
        <taxon>Duplodnaviria</taxon>
        <taxon>Heunggongvirae</taxon>
        <taxon>Uroviricota</taxon>
        <taxon>Caudoviricetes</taxon>
        <taxon>Peduoviridae</taxon>
        <taxon>Maltschvirus</taxon>
        <taxon>Maltschvirus maltsch</taxon>
    </lineage>
</organism>
<gene>
    <name evidence="1" type="ORF">UFOVP1040_79</name>
</gene>
<dbReference type="Gene3D" id="3.30.2000.20">
    <property type="match status" value="1"/>
</dbReference>
<accession>A0A6J5QGE3</accession>
<reference evidence="1" key="1">
    <citation type="submission" date="2020-05" db="EMBL/GenBank/DDBJ databases">
        <authorList>
            <person name="Chiriac C."/>
            <person name="Salcher M."/>
            <person name="Ghai R."/>
            <person name="Kavagutti S V."/>
        </authorList>
    </citation>
    <scope>NUCLEOTIDE SEQUENCE</scope>
</reference>
<evidence type="ECO:0000313" key="1">
    <source>
        <dbReference type="EMBL" id="CAB4180571.1"/>
    </source>
</evidence>
<dbReference type="InterPro" id="IPR025395">
    <property type="entry name" value="Phage_tail_terminator-like"/>
</dbReference>
<dbReference type="Pfam" id="PF13554">
    <property type="entry name" value="Phage_tail_terminator_5"/>
    <property type="match status" value="1"/>
</dbReference>